<name>A0A1T5D0E4_9FIRM</name>
<organism evidence="2 3">
    <name type="scientific">Acetoanaerobium noterae</name>
    <dbReference type="NCBI Taxonomy" id="745369"/>
    <lineage>
        <taxon>Bacteria</taxon>
        <taxon>Bacillati</taxon>
        <taxon>Bacillota</taxon>
        <taxon>Clostridia</taxon>
        <taxon>Peptostreptococcales</taxon>
        <taxon>Filifactoraceae</taxon>
        <taxon>Acetoanaerobium</taxon>
    </lineage>
</organism>
<dbReference type="Proteomes" id="UP000243406">
    <property type="component" value="Unassembled WGS sequence"/>
</dbReference>
<keyword evidence="1" id="KW-0472">Membrane</keyword>
<keyword evidence="1" id="KW-0812">Transmembrane</keyword>
<dbReference type="RefSeq" id="WP_079590279.1">
    <property type="nucleotide sequence ID" value="NZ_FUYN01000006.1"/>
</dbReference>
<evidence type="ECO:0000256" key="1">
    <source>
        <dbReference type="SAM" id="Phobius"/>
    </source>
</evidence>
<keyword evidence="3" id="KW-1185">Reference proteome</keyword>
<proteinExistence type="predicted"/>
<feature type="transmembrane region" description="Helical" evidence="1">
    <location>
        <begin position="92"/>
        <end position="114"/>
    </location>
</feature>
<feature type="transmembrane region" description="Helical" evidence="1">
    <location>
        <begin position="63"/>
        <end position="86"/>
    </location>
</feature>
<sequence>MNIALAALIGVMLSFMVLTNGTLAGYLGNYPATVVNHAIGLSIVLIIIFFKKIKIKTLPKAPLYIYLGGAVGVFTVLFTNISFNHLEMSRTLALGLLGQSITSIFIDHFGLFGMPRVKFNAKKSIGLSFVGLGIFLMDKF</sequence>
<evidence type="ECO:0000313" key="3">
    <source>
        <dbReference type="Proteomes" id="UP000243406"/>
    </source>
</evidence>
<keyword evidence="1" id="KW-1133">Transmembrane helix</keyword>
<dbReference type="PANTHER" id="PTHR34821:SF2">
    <property type="entry name" value="INNER MEMBRANE PROTEIN YDCZ"/>
    <property type="match status" value="1"/>
</dbReference>
<dbReference type="GO" id="GO:0005886">
    <property type="term" value="C:plasma membrane"/>
    <property type="evidence" value="ECO:0007669"/>
    <property type="project" value="TreeGrafter"/>
</dbReference>
<dbReference type="PANTHER" id="PTHR34821">
    <property type="entry name" value="INNER MEMBRANE PROTEIN YDCZ"/>
    <property type="match status" value="1"/>
</dbReference>
<gene>
    <name evidence="2" type="ORF">SAMN02745120_2506</name>
</gene>
<dbReference type="AlphaFoldDB" id="A0A1T5D0E4"/>
<dbReference type="Pfam" id="PF04657">
    <property type="entry name" value="DMT_YdcZ"/>
    <property type="match status" value="1"/>
</dbReference>
<protein>
    <submittedName>
        <fullName evidence="2">Transporter family-2 protein</fullName>
    </submittedName>
</protein>
<dbReference type="InterPro" id="IPR006750">
    <property type="entry name" value="YdcZ"/>
</dbReference>
<accession>A0A1T5D0E4</accession>
<evidence type="ECO:0000313" key="2">
    <source>
        <dbReference type="EMBL" id="SKB64950.1"/>
    </source>
</evidence>
<dbReference type="OrthoDB" id="7864805at2"/>
<reference evidence="3" key="1">
    <citation type="submission" date="2017-02" db="EMBL/GenBank/DDBJ databases">
        <authorList>
            <person name="Varghese N."/>
            <person name="Submissions S."/>
        </authorList>
    </citation>
    <scope>NUCLEOTIDE SEQUENCE [LARGE SCALE GENOMIC DNA]</scope>
    <source>
        <strain evidence="3">ATCC 35199</strain>
    </source>
</reference>
<dbReference type="EMBL" id="FUYN01000006">
    <property type="protein sequence ID" value="SKB64950.1"/>
    <property type="molecule type" value="Genomic_DNA"/>
</dbReference>
<feature type="transmembrane region" description="Helical" evidence="1">
    <location>
        <begin position="34"/>
        <end position="51"/>
    </location>
</feature>